<feature type="signal peptide" evidence="1">
    <location>
        <begin position="1"/>
        <end position="20"/>
    </location>
</feature>
<dbReference type="KEGG" id="tng:GSTEN00025180G001"/>
<organism evidence="2">
    <name type="scientific">Tetraodon nigroviridis</name>
    <name type="common">Spotted green pufferfish</name>
    <name type="synonym">Chelonodon nigroviridis</name>
    <dbReference type="NCBI Taxonomy" id="99883"/>
    <lineage>
        <taxon>Eukaryota</taxon>
        <taxon>Metazoa</taxon>
        <taxon>Chordata</taxon>
        <taxon>Craniata</taxon>
        <taxon>Vertebrata</taxon>
        <taxon>Euteleostomi</taxon>
        <taxon>Actinopterygii</taxon>
        <taxon>Neopterygii</taxon>
        <taxon>Teleostei</taxon>
        <taxon>Neoteleostei</taxon>
        <taxon>Acanthomorphata</taxon>
        <taxon>Eupercaria</taxon>
        <taxon>Tetraodontiformes</taxon>
        <taxon>Tetradontoidea</taxon>
        <taxon>Tetraodontidae</taxon>
        <taxon>Tetraodon</taxon>
    </lineage>
</organism>
<reference evidence="2" key="2">
    <citation type="submission" date="2004-02" db="EMBL/GenBank/DDBJ databases">
        <authorList>
            <consortium name="Genoscope"/>
            <consortium name="Whitehead Institute Centre for Genome Research"/>
        </authorList>
    </citation>
    <scope>NUCLEOTIDE SEQUENCE</scope>
</reference>
<dbReference type="AlphaFoldDB" id="Q4S2A6"/>
<feature type="chain" id="PRO_5004243364" evidence="1">
    <location>
        <begin position="21"/>
        <end position="55"/>
    </location>
</feature>
<dbReference type="EMBL" id="CAAE01014764">
    <property type="protein sequence ID" value="CAG05226.1"/>
    <property type="molecule type" value="Genomic_DNA"/>
</dbReference>
<sequence>MPRGLRRLLHLVLFCPLSKGLQVQQPDARQFSFVFLRQDDYRSNKLTSIMIRSAR</sequence>
<evidence type="ECO:0000313" key="2">
    <source>
        <dbReference type="EMBL" id="CAG05226.1"/>
    </source>
</evidence>
<evidence type="ECO:0000256" key="1">
    <source>
        <dbReference type="SAM" id="SignalP"/>
    </source>
</evidence>
<accession>Q4S2A6</accession>
<name>Q4S2A6_TETNG</name>
<keyword evidence="1" id="KW-0732">Signal</keyword>
<protein>
    <submittedName>
        <fullName evidence="2">(spotted green pufferfish) hypothetical protein</fullName>
    </submittedName>
</protein>
<proteinExistence type="predicted"/>
<comment type="caution">
    <text evidence="2">The sequence shown here is derived from an EMBL/GenBank/DDBJ whole genome shotgun (WGS) entry which is preliminary data.</text>
</comment>
<gene>
    <name evidence="2" type="ORF">GSTENG00025180001</name>
</gene>
<reference evidence="2" key="1">
    <citation type="journal article" date="2004" name="Nature">
        <title>Genome duplication in the teleost fish Tetraodon nigroviridis reveals the early vertebrate proto-karyotype.</title>
        <authorList>
            <person name="Jaillon O."/>
            <person name="Aury J.-M."/>
            <person name="Brunet F."/>
            <person name="Petit J.-L."/>
            <person name="Stange-Thomann N."/>
            <person name="Mauceli E."/>
            <person name="Bouneau L."/>
            <person name="Fischer C."/>
            <person name="Ozouf-Costaz C."/>
            <person name="Bernot A."/>
            <person name="Nicaud S."/>
            <person name="Jaffe D."/>
            <person name="Fisher S."/>
            <person name="Lutfalla G."/>
            <person name="Dossat C."/>
            <person name="Segurens B."/>
            <person name="Dasilva C."/>
            <person name="Salanoubat M."/>
            <person name="Levy M."/>
            <person name="Boudet N."/>
            <person name="Castellano S."/>
            <person name="Anthouard V."/>
            <person name="Jubin C."/>
            <person name="Castelli V."/>
            <person name="Katinka M."/>
            <person name="Vacherie B."/>
            <person name="Biemont C."/>
            <person name="Skalli Z."/>
            <person name="Cattolico L."/>
            <person name="Poulain J."/>
            <person name="De Berardinis V."/>
            <person name="Cruaud C."/>
            <person name="Duprat S."/>
            <person name="Brottier P."/>
            <person name="Coutanceau J.-P."/>
            <person name="Gouzy J."/>
            <person name="Parra G."/>
            <person name="Lardier G."/>
            <person name="Chapple C."/>
            <person name="McKernan K.J."/>
            <person name="McEwan P."/>
            <person name="Bosak S."/>
            <person name="Kellis M."/>
            <person name="Volff J.-N."/>
            <person name="Guigo R."/>
            <person name="Zody M.C."/>
            <person name="Mesirov J."/>
            <person name="Lindblad-Toh K."/>
            <person name="Birren B."/>
            <person name="Nusbaum C."/>
            <person name="Kahn D."/>
            <person name="Robinson-Rechavi M."/>
            <person name="Laudet V."/>
            <person name="Schachter V."/>
            <person name="Quetier F."/>
            <person name="Saurin W."/>
            <person name="Scarpelli C."/>
            <person name="Wincker P."/>
            <person name="Lander E.S."/>
            <person name="Weissenbach J."/>
            <person name="Roest Crollius H."/>
        </authorList>
    </citation>
    <scope>NUCLEOTIDE SEQUENCE [LARGE SCALE GENOMIC DNA]</scope>
</reference>